<proteinExistence type="predicted"/>
<evidence type="ECO:0000313" key="2">
    <source>
        <dbReference type="Proteomes" id="UP001497535"/>
    </source>
</evidence>
<comment type="caution">
    <text evidence="1">The sequence shown here is derived from an EMBL/GenBank/DDBJ whole genome shotgun (WGS) entry which is preliminary data.</text>
</comment>
<keyword evidence="2" id="KW-1185">Reference proteome</keyword>
<accession>A0ACB0Z9S3</accession>
<name>A0ACB0Z9S3_MELEN</name>
<dbReference type="Proteomes" id="UP001497535">
    <property type="component" value="Unassembled WGS sequence"/>
</dbReference>
<evidence type="ECO:0000313" key="1">
    <source>
        <dbReference type="EMBL" id="CAK5075769.1"/>
    </source>
</evidence>
<gene>
    <name evidence="1" type="ORF">MENTE1834_LOCUS22594</name>
</gene>
<sequence>MASFLRKLFGLRRKKLTKKDSITGRNNSFPVPYLSKLEGNQLESGQSLIVRGVIISNEEFVINLTSGSRVILDEETRVLDDRLLCMKIELKKKRIRLNACINGEWGSEGFVKHKWKNGDEFDIRIRCHEDEFEVFVDHKLCARFGHYVPLTNISHLYVDGCVELYSVNFLKKKKYFFNLKIKKVSWEGREYIVPYAADIPGNFYPGRRLYISGLIKKRAKHFQLILCKQI</sequence>
<reference evidence="1" key="1">
    <citation type="submission" date="2023-11" db="EMBL/GenBank/DDBJ databases">
        <authorList>
            <person name="Poullet M."/>
        </authorList>
    </citation>
    <scope>NUCLEOTIDE SEQUENCE</scope>
    <source>
        <strain evidence="1">E1834</strain>
    </source>
</reference>
<protein>
    <submittedName>
        <fullName evidence="1">Uncharacterized protein</fullName>
    </submittedName>
</protein>
<dbReference type="EMBL" id="CAVMJV010000028">
    <property type="protein sequence ID" value="CAK5075769.1"/>
    <property type="molecule type" value="Genomic_DNA"/>
</dbReference>
<organism evidence="1 2">
    <name type="scientific">Meloidogyne enterolobii</name>
    <name type="common">Root-knot nematode worm</name>
    <name type="synonym">Meloidogyne mayaguensis</name>
    <dbReference type="NCBI Taxonomy" id="390850"/>
    <lineage>
        <taxon>Eukaryota</taxon>
        <taxon>Metazoa</taxon>
        <taxon>Ecdysozoa</taxon>
        <taxon>Nematoda</taxon>
        <taxon>Chromadorea</taxon>
        <taxon>Rhabditida</taxon>
        <taxon>Tylenchina</taxon>
        <taxon>Tylenchomorpha</taxon>
        <taxon>Tylenchoidea</taxon>
        <taxon>Meloidogynidae</taxon>
        <taxon>Meloidogyninae</taxon>
        <taxon>Meloidogyne</taxon>
    </lineage>
</organism>